<keyword evidence="8" id="KW-1185">Reference proteome</keyword>
<reference evidence="7" key="1">
    <citation type="submission" date="2021-02" db="EMBL/GenBank/DDBJ databases">
        <authorList>
            <person name="Nowell W R."/>
        </authorList>
    </citation>
    <scope>NUCLEOTIDE SEQUENCE</scope>
</reference>
<dbReference type="GO" id="GO:0005881">
    <property type="term" value="C:cytoplasmic microtubule"/>
    <property type="evidence" value="ECO:0007669"/>
    <property type="project" value="TreeGrafter"/>
</dbReference>
<proteinExistence type="inferred from homology"/>
<dbReference type="AlphaFoldDB" id="A0A816BLG4"/>
<feature type="region of interest" description="Disordered" evidence="6">
    <location>
        <begin position="79"/>
        <end position="156"/>
    </location>
</feature>
<keyword evidence="2" id="KW-0963">Cytoplasm</keyword>
<accession>A0A816BLG4</accession>
<comment type="subcellular location">
    <subcellularLocation>
        <location evidence="1">Cytoplasm</location>
        <location evidence="1">Cytoskeleton</location>
        <location evidence="1">Microtubule organizing center</location>
        <location evidence="1">Centrosome</location>
    </subcellularLocation>
</comment>
<evidence type="ECO:0000256" key="1">
    <source>
        <dbReference type="ARBA" id="ARBA00004300"/>
    </source>
</evidence>
<evidence type="ECO:0000313" key="8">
    <source>
        <dbReference type="Proteomes" id="UP000663828"/>
    </source>
</evidence>
<dbReference type="Pfam" id="PF15239">
    <property type="entry name" value="CFAP96-like"/>
    <property type="match status" value="1"/>
</dbReference>
<dbReference type="GO" id="GO:0005813">
    <property type="term" value="C:centrosome"/>
    <property type="evidence" value="ECO:0007669"/>
    <property type="project" value="UniProtKB-SubCell"/>
</dbReference>
<dbReference type="PANTHER" id="PTHR31144:SF1">
    <property type="entry name" value="UPF0602 PROTEIN C4ORF47"/>
    <property type="match status" value="1"/>
</dbReference>
<evidence type="ECO:0000313" key="7">
    <source>
        <dbReference type="EMBL" id="CAF1610717.1"/>
    </source>
</evidence>
<gene>
    <name evidence="7" type="ORF">XAT740_LOCUS48864</name>
</gene>
<organism evidence="7 8">
    <name type="scientific">Adineta ricciae</name>
    <name type="common">Rotifer</name>
    <dbReference type="NCBI Taxonomy" id="249248"/>
    <lineage>
        <taxon>Eukaryota</taxon>
        <taxon>Metazoa</taxon>
        <taxon>Spiralia</taxon>
        <taxon>Gnathifera</taxon>
        <taxon>Rotifera</taxon>
        <taxon>Eurotatoria</taxon>
        <taxon>Bdelloidea</taxon>
        <taxon>Adinetida</taxon>
        <taxon>Adinetidae</taxon>
        <taxon>Adineta</taxon>
    </lineage>
</organism>
<feature type="compositionally biased region" description="Basic and acidic residues" evidence="6">
    <location>
        <begin position="255"/>
        <end position="268"/>
    </location>
</feature>
<dbReference type="PANTHER" id="PTHR31144">
    <property type="entry name" value="UPF0602 PROTEIN C4ORF47"/>
    <property type="match status" value="1"/>
</dbReference>
<evidence type="ECO:0000256" key="4">
    <source>
        <dbReference type="ARBA" id="ARBA00035656"/>
    </source>
</evidence>
<comment type="similarity">
    <text evidence="4">Belongs to the CFAP96 family.</text>
</comment>
<protein>
    <recommendedName>
        <fullName evidence="5">Cilia-and flagella-associated protein 96</fullName>
    </recommendedName>
</protein>
<evidence type="ECO:0000256" key="6">
    <source>
        <dbReference type="SAM" id="MobiDB-lite"/>
    </source>
</evidence>
<dbReference type="Proteomes" id="UP000663828">
    <property type="component" value="Unassembled WGS sequence"/>
</dbReference>
<dbReference type="InterPro" id="IPR029358">
    <property type="entry name" value="CFAP96"/>
</dbReference>
<feature type="region of interest" description="Disordered" evidence="6">
    <location>
        <begin position="206"/>
        <end position="296"/>
    </location>
</feature>
<name>A0A816BLG4_ADIRI</name>
<evidence type="ECO:0000256" key="2">
    <source>
        <dbReference type="ARBA" id="ARBA00022490"/>
    </source>
</evidence>
<dbReference type="EMBL" id="CAJNOR010007100">
    <property type="protein sequence ID" value="CAF1610717.1"/>
    <property type="molecule type" value="Genomic_DNA"/>
</dbReference>
<comment type="caution">
    <text evidence="7">The sequence shown here is derived from an EMBL/GenBank/DDBJ whole genome shotgun (WGS) entry which is preliminary data.</text>
</comment>
<feature type="compositionally biased region" description="Basic and acidic residues" evidence="6">
    <location>
        <begin position="120"/>
        <end position="141"/>
    </location>
</feature>
<keyword evidence="3" id="KW-0206">Cytoskeleton</keyword>
<feature type="compositionally biased region" description="Basic and acidic residues" evidence="6">
    <location>
        <begin position="206"/>
        <end position="239"/>
    </location>
</feature>
<evidence type="ECO:0000256" key="5">
    <source>
        <dbReference type="ARBA" id="ARBA00035693"/>
    </source>
</evidence>
<sequence length="339" mass="38389">MASGKEDMDRIGLFKEMEYVTVKDPYKEASKINFNEAAYKGKQIMSKSSKERSTGSMAGYFETEFKPLRASYIDPISMRRQARNEEKKRNIVSRPFVTMSRAKDPEGLGSFFGTFAGLPKDPDPTKPKYRDQPKPSPEKPNFKTNPSKKGTGYGYPHLCLSKDPSYTYKDKTDDYSASIDAQRKDFAHHKASMKAGVFKLNMHPKEYFDRNPFNDDGKGGKRRSEEKERSRSAPSDKKPFKYSSPGKSLGGNKDGCFDKFPKRSDKDPYVVGAIHSPPKNVVNKQGKTYFPNKYPKTRPSDSVINKFVTLHVTQQNYKQASASFAGFQPPPIRQHVSAH</sequence>
<evidence type="ECO:0000256" key="3">
    <source>
        <dbReference type="ARBA" id="ARBA00023212"/>
    </source>
</evidence>